<sequence>MHTNQRVTTYGYLANVNLPGLATLNGGFMVHGESPLKMNKGSHSLHADNESVQRRQHDRNAIGAGLRRVPTPECKPV</sequence>
<feature type="compositionally biased region" description="Basic and acidic residues" evidence="1">
    <location>
        <begin position="45"/>
        <end position="60"/>
    </location>
</feature>
<comment type="caution">
    <text evidence="2">The sequence shown here is derived from an EMBL/GenBank/DDBJ whole genome shotgun (WGS) entry which is preliminary data.</text>
</comment>
<reference evidence="2" key="1">
    <citation type="submission" date="2009-10" db="EMBL/GenBank/DDBJ databases">
        <title>Diversity of trophic interactions inside an arsenic-rich microbial ecosystem.</title>
        <authorList>
            <person name="Bertin P.N."/>
            <person name="Heinrich-Salmeron A."/>
            <person name="Pelletier E."/>
            <person name="Goulhen-Chollet F."/>
            <person name="Arsene-Ploetze F."/>
            <person name="Gallien S."/>
            <person name="Calteau A."/>
            <person name="Vallenet D."/>
            <person name="Casiot C."/>
            <person name="Chane-Woon-Ming B."/>
            <person name="Giloteaux L."/>
            <person name="Barakat M."/>
            <person name="Bonnefoy V."/>
            <person name="Bruneel O."/>
            <person name="Chandler M."/>
            <person name="Cleiss J."/>
            <person name="Duran R."/>
            <person name="Elbaz-Poulichet F."/>
            <person name="Fonknechten N."/>
            <person name="Lauga B."/>
            <person name="Mornico D."/>
            <person name="Ortet P."/>
            <person name="Schaeffer C."/>
            <person name="Siguier P."/>
            <person name="Alexander Thil Smith A."/>
            <person name="Van Dorsselaer A."/>
            <person name="Weissenbach J."/>
            <person name="Medigue C."/>
            <person name="Le Paslier D."/>
        </authorList>
    </citation>
    <scope>NUCLEOTIDE SEQUENCE</scope>
</reference>
<evidence type="ECO:0000313" key="2">
    <source>
        <dbReference type="EMBL" id="CBI04864.1"/>
    </source>
</evidence>
<gene>
    <name evidence="2" type="ORF">CARN5_1646</name>
</gene>
<proteinExistence type="predicted"/>
<evidence type="ECO:0000256" key="1">
    <source>
        <dbReference type="SAM" id="MobiDB-lite"/>
    </source>
</evidence>
<feature type="region of interest" description="Disordered" evidence="1">
    <location>
        <begin position="38"/>
        <end position="77"/>
    </location>
</feature>
<name>E6QCD8_9ZZZZ</name>
<accession>E6QCD8</accession>
<dbReference type="AlphaFoldDB" id="E6QCD8"/>
<dbReference type="EMBL" id="CABP01000087">
    <property type="protein sequence ID" value="CBI04864.1"/>
    <property type="molecule type" value="Genomic_DNA"/>
</dbReference>
<protein>
    <submittedName>
        <fullName evidence="2">Uncharacterized protein</fullName>
    </submittedName>
</protein>
<organism evidence="2">
    <name type="scientific">mine drainage metagenome</name>
    <dbReference type="NCBI Taxonomy" id="410659"/>
    <lineage>
        <taxon>unclassified sequences</taxon>
        <taxon>metagenomes</taxon>
        <taxon>ecological metagenomes</taxon>
    </lineage>
</organism>